<dbReference type="Proteomes" id="UP000230066">
    <property type="component" value="Unassembled WGS sequence"/>
</dbReference>
<comment type="caution">
    <text evidence="1">The sequence shown here is derived from an EMBL/GenBank/DDBJ whole genome shotgun (WGS) entry which is preliminary data.</text>
</comment>
<reference evidence="1" key="1">
    <citation type="submission" date="2019-03" db="EMBL/GenBank/DDBJ databases">
        <title>Improved annotation for the trematode Fasciola hepatica.</title>
        <authorList>
            <person name="Choi Y.-J."/>
            <person name="Martin J."/>
            <person name="Mitreva M."/>
        </authorList>
    </citation>
    <scope>NUCLEOTIDE SEQUENCE [LARGE SCALE GENOMIC DNA]</scope>
</reference>
<evidence type="ECO:0000313" key="2">
    <source>
        <dbReference type="Proteomes" id="UP000230066"/>
    </source>
</evidence>
<keyword evidence="2" id="KW-1185">Reference proteome</keyword>
<name>A0A4E0S1Z1_FASHE</name>
<protein>
    <submittedName>
        <fullName evidence="1">Uncharacterized protein</fullName>
    </submittedName>
</protein>
<evidence type="ECO:0000313" key="1">
    <source>
        <dbReference type="EMBL" id="THD27012.1"/>
    </source>
</evidence>
<dbReference type="AlphaFoldDB" id="A0A4E0S1Z1"/>
<sequence length="164" mass="18236">MLQSTHQTGASGDHTSSVGLLSPVQIQNMWLRIHELHRVIAKTQESVASSSESSVMGRNSAQIRRLKSEHERLVTLFRLVTIARIDALSESRDSGVYSGNSDDKIKNTLSSADLQMELKLMQYYLRILGGDSRSGRRPLAAASQLTTAGRENGFRTAWFYSKSH</sequence>
<gene>
    <name evidence="1" type="ORF">D915_002219</name>
</gene>
<organism evidence="1 2">
    <name type="scientific">Fasciola hepatica</name>
    <name type="common">Liver fluke</name>
    <dbReference type="NCBI Taxonomy" id="6192"/>
    <lineage>
        <taxon>Eukaryota</taxon>
        <taxon>Metazoa</taxon>
        <taxon>Spiralia</taxon>
        <taxon>Lophotrochozoa</taxon>
        <taxon>Platyhelminthes</taxon>
        <taxon>Trematoda</taxon>
        <taxon>Digenea</taxon>
        <taxon>Plagiorchiida</taxon>
        <taxon>Echinostomata</taxon>
        <taxon>Echinostomatoidea</taxon>
        <taxon>Fasciolidae</taxon>
        <taxon>Fasciola</taxon>
    </lineage>
</organism>
<accession>A0A4E0S1Z1</accession>
<proteinExistence type="predicted"/>
<dbReference type="EMBL" id="JXXN02000554">
    <property type="protein sequence ID" value="THD27012.1"/>
    <property type="molecule type" value="Genomic_DNA"/>
</dbReference>